<dbReference type="Gene3D" id="3.40.50.2000">
    <property type="entry name" value="Glycogen Phosphorylase B"/>
    <property type="match status" value="2"/>
</dbReference>
<dbReference type="KEGG" id="dej:AWY79_02740"/>
<dbReference type="Pfam" id="PF00534">
    <property type="entry name" value="Glycos_transf_1"/>
    <property type="match status" value="1"/>
</dbReference>
<organism evidence="3 5">
    <name type="scientific">Pseudodesulfovibrio indicus</name>
    <dbReference type="NCBI Taxonomy" id="1716143"/>
    <lineage>
        <taxon>Bacteria</taxon>
        <taxon>Pseudomonadati</taxon>
        <taxon>Thermodesulfobacteriota</taxon>
        <taxon>Desulfovibrionia</taxon>
        <taxon>Desulfovibrionales</taxon>
        <taxon>Desulfovibrionaceae</taxon>
    </lineage>
</organism>
<dbReference type="Proteomes" id="UP000055611">
    <property type="component" value="Chromosome"/>
</dbReference>
<evidence type="ECO:0000259" key="1">
    <source>
        <dbReference type="Pfam" id="PF00534"/>
    </source>
</evidence>
<dbReference type="PANTHER" id="PTHR45947">
    <property type="entry name" value="SULFOQUINOVOSYL TRANSFERASE SQD2"/>
    <property type="match status" value="1"/>
</dbReference>
<evidence type="ECO:0000313" key="5">
    <source>
        <dbReference type="Proteomes" id="UP000295506"/>
    </source>
</evidence>
<dbReference type="PANTHER" id="PTHR45947:SF3">
    <property type="entry name" value="SULFOQUINOVOSYL TRANSFERASE SQD2"/>
    <property type="match status" value="1"/>
</dbReference>
<protein>
    <submittedName>
        <fullName evidence="2">Glycosyl transferase family 1</fullName>
    </submittedName>
    <submittedName>
        <fullName evidence="3">Glycosyltransferase involved in cell wall biosynthesis</fullName>
    </submittedName>
</protein>
<dbReference type="EMBL" id="SOBK01000007">
    <property type="protein sequence ID" value="TDT87809.1"/>
    <property type="molecule type" value="Genomic_DNA"/>
</dbReference>
<dbReference type="GO" id="GO:0016757">
    <property type="term" value="F:glycosyltransferase activity"/>
    <property type="evidence" value="ECO:0007669"/>
    <property type="project" value="InterPro"/>
</dbReference>
<evidence type="ECO:0000313" key="2">
    <source>
        <dbReference type="EMBL" id="AMK10108.1"/>
    </source>
</evidence>
<name>A0A126QKE2_9BACT</name>
<keyword evidence="2" id="KW-0808">Transferase</keyword>
<dbReference type="OrthoDB" id="5443996at2"/>
<dbReference type="AlphaFoldDB" id="A0A126QKE2"/>
<evidence type="ECO:0000313" key="3">
    <source>
        <dbReference type="EMBL" id="TDT87809.1"/>
    </source>
</evidence>
<dbReference type="SUPFAM" id="SSF53756">
    <property type="entry name" value="UDP-Glycosyltransferase/glycogen phosphorylase"/>
    <property type="match status" value="1"/>
</dbReference>
<gene>
    <name evidence="2" type="ORF">AWY79_02740</name>
    <name evidence="3" type="ORF">EDC59_1074</name>
</gene>
<reference evidence="2 4" key="1">
    <citation type="journal article" date="2016" name="Front. Microbiol.">
        <title>Genome Sequence of the Piezophilic, Mesophilic Sulfate-Reducing Bacterium Desulfovibrio indicus J2T.</title>
        <authorList>
            <person name="Cao J."/>
            <person name="Maignien L."/>
            <person name="Shao Z."/>
            <person name="Alain K."/>
            <person name="Jebbar M."/>
        </authorList>
    </citation>
    <scope>NUCLEOTIDE SEQUENCE [LARGE SCALE GENOMIC DNA]</scope>
    <source>
        <strain evidence="2 4">J2</strain>
    </source>
</reference>
<dbReference type="Proteomes" id="UP000295506">
    <property type="component" value="Unassembled WGS sequence"/>
</dbReference>
<dbReference type="CDD" id="cd03801">
    <property type="entry name" value="GT4_PimA-like"/>
    <property type="match status" value="1"/>
</dbReference>
<reference evidence="3 5" key="2">
    <citation type="submission" date="2019-03" db="EMBL/GenBank/DDBJ databases">
        <title>Genomic Encyclopedia of Type Strains, Phase IV (KMG-IV): sequencing the most valuable type-strain genomes for metagenomic binning, comparative biology and taxonomic classification.</title>
        <authorList>
            <person name="Goeker M."/>
        </authorList>
    </citation>
    <scope>NUCLEOTIDE SEQUENCE [LARGE SCALE GENOMIC DNA]</scope>
    <source>
        <strain evidence="3 5">DSM 101483</strain>
    </source>
</reference>
<dbReference type="EMBL" id="CP014206">
    <property type="protein sequence ID" value="AMK10108.1"/>
    <property type="molecule type" value="Genomic_DNA"/>
</dbReference>
<sequence length="371" mass="41208">MKIALCTPFKPLDHTTVSGDVTIVRDLAAALRELGSEVIPLPHFSAKEIWKHPSRWFPARRALDRMVEAARGADLWLTYGSYYKVPDVFGPDGAARLDVPYCLVQASYAPKRGKKLATWPGFRLNRRAMLRADHLFCNRLNDLRGCSWLLPSDRYTHIRPGLPAGLLTRDEEGGRRLRESWNTGGAKVVATAAMMRAGVKAEGLRWVFRTCADLLSRRRDLFLAVAGDGPLRRELEGEAGELLGDRVVFTGMVRREKLGEFFAAADFFAFPGLKESVGMVYLEAQQCGLPVVATDDEGAPQVVAHDRTGLITGANLEAFTQGVDALVRDPGLCARLAKAAPGYVAEEHDARRNYDRMNEIMRLLVSRRTRS</sequence>
<dbReference type="RefSeq" id="WP_066799933.1">
    <property type="nucleotide sequence ID" value="NZ_CP014206.1"/>
</dbReference>
<accession>A0A126QKE2</accession>
<dbReference type="InterPro" id="IPR050194">
    <property type="entry name" value="Glycosyltransferase_grp1"/>
</dbReference>
<feature type="domain" description="Glycosyl transferase family 1" evidence="1">
    <location>
        <begin position="197"/>
        <end position="340"/>
    </location>
</feature>
<keyword evidence="4" id="KW-1185">Reference proteome</keyword>
<proteinExistence type="predicted"/>
<dbReference type="InterPro" id="IPR001296">
    <property type="entry name" value="Glyco_trans_1"/>
</dbReference>
<evidence type="ECO:0000313" key="4">
    <source>
        <dbReference type="Proteomes" id="UP000055611"/>
    </source>
</evidence>